<accession>A0A1X2CBH8</accession>
<reference evidence="7 8" key="1">
    <citation type="submission" date="2016-01" db="EMBL/GenBank/DDBJ databases">
        <title>The new phylogeny of the genus Mycobacterium.</title>
        <authorList>
            <person name="Tarcisio F."/>
            <person name="Conor M."/>
            <person name="Antonella G."/>
            <person name="Elisabetta G."/>
            <person name="Giulia F.S."/>
            <person name="Sara T."/>
            <person name="Anna F."/>
            <person name="Clotilde B."/>
            <person name="Roberto B."/>
            <person name="Veronica D.S."/>
            <person name="Fabio R."/>
            <person name="Monica P."/>
            <person name="Olivier J."/>
            <person name="Enrico T."/>
            <person name="Nicola S."/>
        </authorList>
    </citation>
    <scope>NUCLEOTIDE SEQUENCE [LARGE SCALE GENOMIC DNA]</scope>
    <source>
        <strain evidence="7 8">DSM 44616</strain>
    </source>
</reference>
<dbReference type="EMBL" id="LQPR01000019">
    <property type="protein sequence ID" value="ORW73252.1"/>
    <property type="molecule type" value="Genomic_DNA"/>
</dbReference>
<evidence type="ECO:0000313" key="6">
    <source>
        <dbReference type="EMBL" id="BBX65859.1"/>
    </source>
</evidence>
<evidence type="ECO:0000259" key="5">
    <source>
        <dbReference type="Pfam" id="PF13579"/>
    </source>
</evidence>
<reference evidence="6" key="3">
    <citation type="submission" date="2020-02" db="EMBL/GenBank/DDBJ databases">
        <authorList>
            <person name="Matsumoto Y."/>
            <person name="Motooka D."/>
            <person name="Nakamura S."/>
        </authorList>
    </citation>
    <scope>NUCLEOTIDE SEQUENCE</scope>
    <source>
        <strain evidence="6">JCM 13016</strain>
    </source>
</reference>
<protein>
    <submittedName>
        <fullName evidence="6 7">Glycosyl transferase</fullName>
    </submittedName>
</protein>
<feature type="domain" description="Glycosyl transferase family 1" evidence="4">
    <location>
        <begin position="205"/>
        <end position="355"/>
    </location>
</feature>
<dbReference type="Gene3D" id="3.40.50.2000">
    <property type="entry name" value="Glycogen Phosphorylase B"/>
    <property type="match status" value="2"/>
</dbReference>
<dbReference type="SUPFAM" id="SSF53756">
    <property type="entry name" value="UDP-Glycosyltransferase/glycogen phosphorylase"/>
    <property type="match status" value="1"/>
</dbReference>
<dbReference type="AlphaFoldDB" id="A0A1X2CBH8"/>
<sequence>MKTAVVSGDDVAGDDPYLLSAALAALGHAATVFVRRQGRRHTETDSDACRTIPIPVGPRAAESPSDVLPYVGEWAAALERMWSEDQPDVVHAHGWLGGLAAQLAARRQRIPTVQSFLGLEAISHPSPAHGSGQGSERRRVEPLLARGASWVTVGCSADVDALARLRRSRARVSVLTSGVDVDRYSPTGPVAARTDLGRLLCMAPNPLRRHGLDIAIEALPRIPGTELVIAETGPSNPAHDDARAALRRLAAHVGVAHRVHFAGTVADAELPMLVRSADVVACTPRQPPRATAVLRAMASGVVVVAPAVGVLGDAVVDDVTGVLLANGGPGELAAAVRDLLAQRFRRESMGAAGRSRALSRFSWDRIALDALSIYRQLGSPGLAPSSLRSTVAR</sequence>
<dbReference type="InterPro" id="IPR001296">
    <property type="entry name" value="Glyco_trans_1"/>
</dbReference>
<evidence type="ECO:0000256" key="1">
    <source>
        <dbReference type="ARBA" id="ARBA00022676"/>
    </source>
</evidence>
<dbReference type="GO" id="GO:0016757">
    <property type="term" value="F:glycosyltransferase activity"/>
    <property type="evidence" value="ECO:0007669"/>
    <property type="project" value="UniProtKB-KW"/>
</dbReference>
<dbReference type="Pfam" id="PF00534">
    <property type="entry name" value="Glycos_transf_1"/>
    <property type="match status" value="1"/>
</dbReference>
<dbReference type="KEGG" id="msak:MSAS_50330"/>
<evidence type="ECO:0000313" key="8">
    <source>
        <dbReference type="Proteomes" id="UP000193387"/>
    </source>
</evidence>
<proteinExistence type="predicted"/>
<dbReference type="EMBL" id="AP022573">
    <property type="protein sequence ID" value="BBX65859.1"/>
    <property type="molecule type" value="Genomic_DNA"/>
</dbReference>
<feature type="domain" description="Glycosyltransferase subfamily 4-like N-terminal" evidence="5">
    <location>
        <begin position="19"/>
        <end position="175"/>
    </location>
</feature>
<feature type="region of interest" description="Disordered" evidence="3">
    <location>
        <begin position="37"/>
        <end position="56"/>
    </location>
</feature>
<keyword evidence="2 6" id="KW-0808">Transferase</keyword>
<evidence type="ECO:0000256" key="2">
    <source>
        <dbReference type="ARBA" id="ARBA00022679"/>
    </source>
</evidence>
<dbReference type="RefSeq" id="WP_085254701.1">
    <property type="nucleotide sequence ID" value="NZ_AP022573.1"/>
</dbReference>
<dbReference type="Proteomes" id="UP000193387">
    <property type="component" value="Unassembled WGS sequence"/>
</dbReference>
<gene>
    <name evidence="7" type="ORF">AWC23_07465</name>
    <name evidence="6" type="ORF">MSAS_50330</name>
</gene>
<organism evidence="6">
    <name type="scientific">Mycobacterium saskatchewanense</name>
    <dbReference type="NCBI Taxonomy" id="220927"/>
    <lineage>
        <taxon>Bacteria</taxon>
        <taxon>Bacillati</taxon>
        <taxon>Actinomycetota</taxon>
        <taxon>Actinomycetes</taxon>
        <taxon>Mycobacteriales</taxon>
        <taxon>Mycobacteriaceae</taxon>
        <taxon>Mycobacterium</taxon>
        <taxon>Mycobacterium simiae complex</taxon>
    </lineage>
</organism>
<dbReference type="Pfam" id="PF13579">
    <property type="entry name" value="Glyco_trans_4_4"/>
    <property type="match status" value="1"/>
</dbReference>
<evidence type="ECO:0000256" key="3">
    <source>
        <dbReference type="SAM" id="MobiDB-lite"/>
    </source>
</evidence>
<evidence type="ECO:0000313" key="7">
    <source>
        <dbReference type="EMBL" id="ORW73252.1"/>
    </source>
</evidence>
<dbReference type="PANTHER" id="PTHR12526:SF635">
    <property type="entry name" value="GLYCOSYL TRANSFERASE GROUP 1"/>
    <property type="match status" value="1"/>
</dbReference>
<keyword evidence="8" id="KW-1185">Reference proteome</keyword>
<dbReference type="OrthoDB" id="9810929at2"/>
<name>A0A1X2CBH8_9MYCO</name>
<dbReference type="STRING" id="220927.AWC23_07465"/>
<dbReference type="PANTHER" id="PTHR12526">
    <property type="entry name" value="GLYCOSYLTRANSFERASE"/>
    <property type="match status" value="1"/>
</dbReference>
<reference evidence="6" key="2">
    <citation type="journal article" date="2019" name="Emerg. Microbes Infect.">
        <title>Comprehensive subspecies identification of 175 nontuberculous mycobacteria species based on 7547 genomic profiles.</title>
        <authorList>
            <person name="Matsumoto Y."/>
            <person name="Kinjo T."/>
            <person name="Motooka D."/>
            <person name="Nabeya D."/>
            <person name="Jung N."/>
            <person name="Uechi K."/>
            <person name="Horii T."/>
            <person name="Iida T."/>
            <person name="Fujita J."/>
            <person name="Nakamura S."/>
        </authorList>
    </citation>
    <scope>NUCLEOTIDE SEQUENCE [LARGE SCALE GENOMIC DNA]</scope>
    <source>
        <strain evidence="6">JCM 13016</strain>
    </source>
</reference>
<evidence type="ECO:0000259" key="4">
    <source>
        <dbReference type="Pfam" id="PF00534"/>
    </source>
</evidence>
<keyword evidence="1" id="KW-0328">Glycosyltransferase</keyword>
<dbReference type="InterPro" id="IPR028098">
    <property type="entry name" value="Glyco_trans_4-like_N"/>
</dbReference>